<dbReference type="EMBL" id="JAUDZG010000003">
    <property type="protein sequence ID" value="KAK3306716.1"/>
    <property type="molecule type" value="Genomic_DNA"/>
</dbReference>
<evidence type="ECO:0000313" key="3">
    <source>
        <dbReference type="Proteomes" id="UP001273166"/>
    </source>
</evidence>
<proteinExistence type="predicted"/>
<feature type="domain" description="Aminoglycoside phosphotransferase" evidence="1">
    <location>
        <begin position="66"/>
        <end position="138"/>
    </location>
</feature>
<name>A0AAJ0GV31_9PEZI</name>
<dbReference type="AlphaFoldDB" id="A0AAJ0GV31"/>
<dbReference type="CDD" id="cd05120">
    <property type="entry name" value="APH_ChoK_like"/>
    <property type="match status" value="1"/>
</dbReference>
<dbReference type="PANTHER" id="PTHR21310:SF55">
    <property type="entry name" value="AMINOGLYCOSIDE PHOSPHOTRANSFERASE DOMAIN-CONTAINING PROTEIN"/>
    <property type="match status" value="1"/>
</dbReference>
<comment type="caution">
    <text evidence="2">The sequence shown here is derived from an EMBL/GenBank/DDBJ whole genome shotgun (WGS) entry which is preliminary data.</text>
</comment>
<protein>
    <recommendedName>
        <fullName evidence="1">Aminoglycoside phosphotransferase domain-containing protein</fullName>
    </recommendedName>
</protein>
<dbReference type="InterPro" id="IPR002575">
    <property type="entry name" value="Aminoglycoside_PTrfase"/>
</dbReference>
<organism evidence="2 3">
    <name type="scientific">Chaetomium strumarium</name>
    <dbReference type="NCBI Taxonomy" id="1170767"/>
    <lineage>
        <taxon>Eukaryota</taxon>
        <taxon>Fungi</taxon>
        <taxon>Dikarya</taxon>
        <taxon>Ascomycota</taxon>
        <taxon>Pezizomycotina</taxon>
        <taxon>Sordariomycetes</taxon>
        <taxon>Sordariomycetidae</taxon>
        <taxon>Sordariales</taxon>
        <taxon>Chaetomiaceae</taxon>
        <taxon>Chaetomium</taxon>
    </lineage>
</organism>
<dbReference type="InterPro" id="IPR051678">
    <property type="entry name" value="AGP_Transferase"/>
</dbReference>
<dbReference type="InterPro" id="IPR011009">
    <property type="entry name" value="Kinase-like_dom_sf"/>
</dbReference>
<dbReference type="SUPFAM" id="SSF56112">
    <property type="entry name" value="Protein kinase-like (PK-like)"/>
    <property type="match status" value="1"/>
</dbReference>
<gene>
    <name evidence="2" type="ORF">B0T15DRAFT_150781</name>
</gene>
<dbReference type="Pfam" id="PF01636">
    <property type="entry name" value="APH"/>
    <property type="match status" value="1"/>
</dbReference>
<keyword evidence="3" id="KW-1185">Reference proteome</keyword>
<dbReference type="Proteomes" id="UP001273166">
    <property type="component" value="Unassembled WGS sequence"/>
</dbReference>
<dbReference type="GeneID" id="87880819"/>
<dbReference type="PANTHER" id="PTHR21310">
    <property type="entry name" value="AMINOGLYCOSIDE PHOSPHOTRANSFERASE-RELATED-RELATED"/>
    <property type="match status" value="1"/>
</dbReference>
<evidence type="ECO:0000313" key="2">
    <source>
        <dbReference type="EMBL" id="KAK3306716.1"/>
    </source>
</evidence>
<sequence length="181" mass="20488">MMEPSLAINDSTARRFLSLAVIKVRRGFLICRAAIAMDRHILDRYPKYIRISKHLFLKTGRDVHLTEAATLRFVAEKTSIPVPRVHCAFAHDNRGIIVMERVPGVTLARAWKSLSAADRDAIFEQLRSMINELRSLPPGPGVGIESCVGGSLTDPRLERANPRFGPFKTTQEFHLWLHYDL</sequence>
<accession>A0AAJ0GV31</accession>
<evidence type="ECO:0000259" key="1">
    <source>
        <dbReference type="Pfam" id="PF01636"/>
    </source>
</evidence>
<reference evidence="2" key="2">
    <citation type="submission" date="2023-06" db="EMBL/GenBank/DDBJ databases">
        <authorList>
            <consortium name="Lawrence Berkeley National Laboratory"/>
            <person name="Mondo S.J."/>
            <person name="Hensen N."/>
            <person name="Bonometti L."/>
            <person name="Westerberg I."/>
            <person name="Brannstrom I.O."/>
            <person name="Guillou S."/>
            <person name="Cros-Aarteil S."/>
            <person name="Calhoun S."/>
            <person name="Haridas S."/>
            <person name="Kuo A."/>
            <person name="Pangilinan J."/>
            <person name="Riley R."/>
            <person name="Labutti K."/>
            <person name="Andreopoulos B."/>
            <person name="Lipzen A."/>
            <person name="Chen C."/>
            <person name="Yanf M."/>
            <person name="Daum C."/>
            <person name="Ng V."/>
            <person name="Clum A."/>
            <person name="Steindorff A."/>
            <person name="Ohm R."/>
            <person name="Martin F."/>
            <person name="Silar P."/>
            <person name="Natvig D."/>
            <person name="Lalanne C."/>
            <person name="Gautier V."/>
            <person name="Ament-Velasquez S.L."/>
            <person name="Kruys A."/>
            <person name="Hutchinson M.I."/>
            <person name="Powell A.J."/>
            <person name="Barry K."/>
            <person name="Miller A.N."/>
            <person name="Grigoriev I.V."/>
            <person name="Debuchy R."/>
            <person name="Gladieux P."/>
            <person name="Thoren M.H."/>
            <person name="Johannesson H."/>
        </authorList>
    </citation>
    <scope>NUCLEOTIDE SEQUENCE</scope>
    <source>
        <strain evidence="2">CBS 333.67</strain>
    </source>
</reference>
<reference evidence="2" key="1">
    <citation type="journal article" date="2023" name="Mol. Phylogenet. Evol.">
        <title>Genome-scale phylogeny and comparative genomics of the fungal order Sordariales.</title>
        <authorList>
            <person name="Hensen N."/>
            <person name="Bonometti L."/>
            <person name="Westerberg I."/>
            <person name="Brannstrom I.O."/>
            <person name="Guillou S."/>
            <person name="Cros-Aarteil S."/>
            <person name="Calhoun S."/>
            <person name="Haridas S."/>
            <person name="Kuo A."/>
            <person name="Mondo S."/>
            <person name="Pangilinan J."/>
            <person name="Riley R."/>
            <person name="LaButti K."/>
            <person name="Andreopoulos B."/>
            <person name="Lipzen A."/>
            <person name="Chen C."/>
            <person name="Yan M."/>
            <person name="Daum C."/>
            <person name="Ng V."/>
            <person name="Clum A."/>
            <person name="Steindorff A."/>
            <person name="Ohm R.A."/>
            <person name="Martin F."/>
            <person name="Silar P."/>
            <person name="Natvig D.O."/>
            <person name="Lalanne C."/>
            <person name="Gautier V."/>
            <person name="Ament-Velasquez S.L."/>
            <person name="Kruys A."/>
            <person name="Hutchinson M.I."/>
            <person name="Powell A.J."/>
            <person name="Barry K."/>
            <person name="Miller A.N."/>
            <person name="Grigoriev I.V."/>
            <person name="Debuchy R."/>
            <person name="Gladieux P."/>
            <person name="Hiltunen Thoren M."/>
            <person name="Johannesson H."/>
        </authorList>
    </citation>
    <scope>NUCLEOTIDE SEQUENCE</scope>
    <source>
        <strain evidence="2">CBS 333.67</strain>
    </source>
</reference>
<dbReference type="RefSeq" id="XP_062722496.1">
    <property type="nucleotide sequence ID" value="XM_062861990.1"/>
</dbReference>